<dbReference type="GO" id="GO:0016757">
    <property type="term" value="F:glycosyltransferase activity"/>
    <property type="evidence" value="ECO:0007669"/>
    <property type="project" value="UniProtKB-KW"/>
</dbReference>
<organism evidence="4 5">
    <name type="scientific">Saccharicrinis fermentans DSM 9555 = JCM 21142</name>
    <dbReference type="NCBI Taxonomy" id="869213"/>
    <lineage>
        <taxon>Bacteria</taxon>
        <taxon>Pseudomonadati</taxon>
        <taxon>Bacteroidota</taxon>
        <taxon>Bacteroidia</taxon>
        <taxon>Marinilabiliales</taxon>
        <taxon>Marinilabiliaceae</taxon>
        <taxon>Saccharicrinis</taxon>
    </lineage>
</organism>
<dbReference type="Pfam" id="PF04041">
    <property type="entry name" value="Glyco_hydro_130"/>
    <property type="match status" value="1"/>
</dbReference>
<dbReference type="AlphaFoldDB" id="W7Y7N0"/>
<dbReference type="PANTHER" id="PTHR34106:SF4">
    <property type="entry name" value="BLL5143 PROTEIN"/>
    <property type="match status" value="1"/>
</dbReference>
<comment type="caution">
    <text evidence="4">The sequence shown here is derived from an EMBL/GenBank/DDBJ whole genome shotgun (WGS) entry which is preliminary data.</text>
</comment>
<dbReference type="InterPro" id="IPR023296">
    <property type="entry name" value="Glyco_hydro_beta-prop_sf"/>
</dbReference>
<evidence type="ECO:0000313" key="4">
    <source>
        <dbReference type="EMBL" id="GAF03668.1"/>
    </source>
</evidence>
<evidence type="ECO:0008006" key="6">
    <source>
        <dbReference type="Google" id="ProtNLM"/>
    </source>
</evidence>
<dbReference type="EMBL" id="BAMD01000028">
    <property type="protein sequence ID" value="GAF03668.1"/>
    <property type="molecule type" value="Genomic_DNA"/>
</dbReference>
<dbReference type="STRING" id="869213.GCA_000517085_00893"/>
<dbReference type="InterPro" id="IPR007184">
    <property type="entry name" value="Mannoside_phosphorylase"/>
</dbReference>
<gene>
    <name evidence="4" type="ORF">JCM21142_52347</name>
</gene>
<keyword evidence="5" id="KW-1185">Reference proteome</keyword>
<keyword evidence="1" id="KW-0328">Glycosyltransferase</keyword>
<sequence length="489" mass="55760">MKQNKKIDEIVKRKKIRIVRDDSRVITRPHIPGEVQRIDNIIKRVMALDEVRASELLSQIHAQFSDRHKNIDAQFYENFDRVADYMADVSKLSITQKKIIGAYFTMEYSIESAALFNPSMIPHPNQKGMPKGHLRFITSFRATGEGHISSIVFRTGTIENDSVLFDPVSEFVETHSILHDPVYDAGLFALKLKELKAWDATSQKVLELIPNSFTYQELKVSIGVISMDPGFEVNDHSINMLYWLANSNYTLCFSKNSKVSERVIFPVSENESGGIEDARFVKFFDDNGESTYYATYTAYDRYSILSQLIETKDFRQFNMITLNGRGVQNKGMALFPRKINGKYAMLSRQDGENNYIMFSDHLHFWHEYSLIQEPAEPWEFIQVGNCGSPLETSEGWLVITHGVGPVRQYSIGAILLDLDDPTKVIARLEEPLLKPTESEREGYVPNVMYSCGGLIHHNKLVLPYAMSDTSSGIAMVEVSDLLSCMKYYT</sequence>
<dbReference type="Proteomes" id="UP000019402">
    <property type="component" value="Unassembled WGS sequence"/>
</dbReference>
<evidence type="ECO:0000256" key="1">
    <source>
        <dbReference type="ARBA" id="ARBA00022676"/>
    </source>
</evidence>
<dbReference type="SUPFAM" id="SSF75005">
    <property type="entry name" value="Arabinanase/levansucrase/invertase"/>
    <property type="match status" value="1"/>
</dbReference>
<evidence type="ECO:0000313" key="5">
    <source>
        <dbReference type="Proteomes" id="UP000019402"/>
    </source>
</evidence>
<dbReference type="CDD" id="cd18613">
    <property type="entry name" value="GH130"/>
    <property type="match status" value="1"/>
</dbReference>
<evidence type="ECO:0000256" key="3">
    <source>
        <dbReference type="ARBA" id="ARBA00024356"/>
    </source>
</evidence>
<protein>
    <recommendedName>
        <fullName evidence="6">Beta-1,4-mannooligosaccharide phosphorylase</fullName>
    </recommendedName>
</protein>
<dbReference type="PANTHER" id="PTHR34106">
    <property type="entry name" value="GLYCOSIDASE"/>
    <property type="match status" value="1"/>
</dbReference>
<reference evidence="4 5" key="1">
    <citation type="journal article" date="2014" name="Genome Announc.">
        <title>Draft Genome Sequence of Cytophaga fermentans JCM 21142T, a Facultative Anaerobe Isolated from Marine Mud.</title>
        <authorList>
            <person name="Starns D."/>
            <person name="Oshima K."/>
            <person name="Suda W."/>
            <person name="Iino T."/>
            <person name="Yuki M."/>
            <person name="Inoue J."/>
            <person name="Kitamura K."/>
            <person name="Iida T."/>
            <person name="Darby A."/>
            <person name="Hattori M."/>
            <person name="Ohkuma M."/>
        </authorList>
    </citation>
    <scope>NUCLEOTIDE SEQUENCE [LARGE SCALE GENOMIC DNA]</scope>
    <source>
        <strain evidence="4 5">JCM 21142</strain>
    </source>
</reference>
<dbReference type="eggNOG" id="COG2152">
    <property type="taxonomic scope" value="Bacteria"/>
</dbReference>
<keyword evidence="2" id="KW-0808">Transferase</keyword>
<dbReference type="OrthoDB" id="9775877at2"/>
<comment type="similarity">
    <text evidence="3">Belongs to the glycosyl hydrolase 130 family.</text>
</comment>
<accession>W7Y7N0</accession>
<proteinExistence type="inferred from homology"/>
<evidence type="ECO:0000256" key="2">
    <source>
        <dbReference type="ARBA" id="ARBA00022679"/>
    </source>
</evidence>
<dbReference type="RefSeq" id="WP_027470843.1">
    <property type="nucleotide sequence ID" value="NZ_BAMD01000028.1"/>
</dbReference>
<dbReference type="Gene3D" id="2.115.10.20">
    <property type="entry name" value="Glycosyl hydrolase domain, family 43"/>
    <property type="match status" value="1"/>
</dbReference>
<name>W7Y7N0_9BACT</name>